<keyword evidence="3" id="KW-1185">Reference proteome</keyword>
<gene>
    <name evidence="2" type="ORF">EKPJFOCH_3888</name>
</gene>
<protein>
    <submittedName>
        <fullName evidence="2">Uncharacterized protein</fullName>
    </submittedName>
</protein>
<comment type="caution">
    <text evidence="2">The sequence shown here is derived from an EMBL/GenBank/DDBJ whole genome shotgun (WGS) entry which is preliminary data.</text>
</comment>
<reference evidence="2" key="2">
    <citation type="submission" date="2021-08" db="EMBL/GenBank/DDBJ databases">
        <authorList>
            <person name="Tani A."/>
            <person name="Ola A."/>
            <person name="Ogura Y."/>
            <person name="Katsura K."/>
            <person name="Hayashi T."/>
        </authorList>
    </citation>
    <scope>NUCLEOTIDE SEQUENCE</scope>
    <source>
        <strain evidence="2">DSM 23674</strain>
    </source>
</reference>
<organism evidence="2 3">
    <name type="scientific">Methylobacterium thuringiense</name>
    <dbReference type="NCBI Taxonomy" id="1003091"/>
    <lineage>
        <taxon>Bacteria</taxon>
        <taxon>Pseudomonadati</taxon>
        <taxon>Pseudomonadota</taxon>
        <taxon>Alphaproteobacteria</taxon>
        <taxon>Hyphomicrobiales</taxon>
        <taxon>Methylobacteriaceae</taxon>
        <taxon>Methylobacterium</taxon>
    </lineage>
</organism>
<reference evidence="2" key="1">
    <citation type="journal article" date="2021" name="Front. Microbiol.">
        <title>Comprehensive Comparative Genomics and Phenotyping of Methylobacterium Species.</title>
        <authorList>
            <person name="Alessa O."/>
            <person name="Ogura Y."/>
            <person name="Fujitani Y."/>
            <person name="Takami H."/>
            <person name="Hayashi T."/>
            <person name="Sahin N."/>
            <person name="Tani A."/>
        </authorList>
    </citation>
    <scope>NUCLEOTIDE SEQUENCE</scope>
    <source>
        <strain evidence="2">DSM 23674</strain>
    </source>
</reference>
<accession>A0ABQ4TPU6</accession>
<feature type="region of interest" description="Disordered" evidence="1">
    <location>
        <begin position="37"/>
        <end position="66"/>
    </location>
</feature>
<name>A0ABQ4TPU6_9HYPH</name>
<dbReference type="EMBL" id="BPRA01000022">
    <property type="protein sequence ID" value="GJE57374.1"/>
    <property type="molecule type" value="Genomic_DNA"/>
</dbReference>
<dbReference type="RefSeq" id="WP_238232714.1">
    <property type="nucleotide sequence ID" value="NZ_BPRA01000022.1"/>
</dbReference>
<proteinExistence type="predicted"/>
<evidence type="ECO:0000256" key="1">
    <source>
        <dbReference type="SAM" id="MobiDB-lite"/>
    </source>
</evidence>
<sequence length="100" mass="10341">MSKTISAEFETRRDAEMAVERLVQEHGLDRSSVRIAAASDENTAGTQPAGADLEGGQPKTETAGEPALNGKVKVSADVAEASADKVVSSFEGYGGSSIRS</sequence>
<dbReference type="Proteomes" id="UP001055101">
    <property type="component" value="Unassembled WGS sequence"/>
</dbReference>
<evidence type="ECO:0000313" key="2">
    <source>
        <dbReference type="EMBL" id="GJE57374.1"/>
    </source>
</evidence>
<evidence type="ECO:0000313" key="3">
    <source>
        <dbReference type="Proteomes" id="UP001055101"/>
    </source>
</evidence>